<proteinExistence type="predicted"/>
<sequence>MALAKLFHNPGAGDEEHDRKKLIALIESQGFECRYSSTKKKGWEKIEPDIDFLIVAGGDGTVRKVAAQYLSRTLVDKKYPLALLPLGTANNIAKTLELGTDIEKLIASWSQGTFRKIDVGLLDGVDEQKFFLESFGYGLFPRLMKTLRKMERKEDMLPEEKIKMALLTLHDLILTYKPKKCRMKVDGTDHSGDYLLVEVMNTRLMGPNLHLAPQADPSDGILNIALLPESQRDAFASYLVGRLNGKTDPFPCEVVTGKSICLEWEGADAHVDDEVIKLEKATKVGIKIQEGVLDFLVPGH</sequence>
<dbReference type="InterPro" id="IPR017438">
    <property type="entry name" value="ATP-NAD_kinase_N"/>
</dbReference>
<dbReference type="Pfam" id="PF00781">
    <property type="entry name" value="DAGK_cat"/>
    <property type="match status" value="1"/>
</dbReference>
<evidence type="ECO:0000313" key="6">
    <source>
        <dbReference type="EMBL" id="MBB5284645.1"/>
    </source>
</evidence>
<gene>
    <name evidence="6" type="ORF">HNQ92_002788</name>
</gene>
<evidence type="ECO:0000256" key="2">
    <source>
        <dbReference type="ARBA" id="ARBA00022741"/>
    </source>
</evidence>
<dbReference type="Gene3D" id="2.60.200.40">
    <property type="match status" value="1"/>
</dbReference>
<evidence type="ECO:0000256" key="4">
    <source>
        <dbReference type="ARBA" id="ARBA00022840"/>
    </source>
</evidence>
<dbReference type="Gene3D" id="3.40.50.10330">
    <property type="entry name" value="Probable inorganic polyphosphate/atp-NAD kinase, domain 1"/>
    <property type="match status" value="1"/>
</dbReference>
<keyword evidence="3 6" id="KW-0418">Kinase</keyword>
<keyword evidence="2" id="KW-0547">Nucleotide-binding</keyword>
<dbReference type="PROSITE" id="PS50146">
    <property type="entry name" value="DAGK"/>
    <property type="match status" value="1"/>
</dbReference>
<dbReference type="InterPro" id="IPR001206">
    <property type="entry name" value="Diacylglycerol_kinase_cat_dom"/>
</dbReference>
<accession>A0A840TNZ0</accession>
<evidence type="ECO:0000256" key="1">
    <source>
        <dbReference type="ARBA" id="ARBA00022679"/>
    </source>
</evidence>
<dbReference type="InterPro" id="IPR016064">
    <property type="entry name" value="NAD/diacylglycerol_kinase_sf"/>
</dbReference>
<dbReference type="SUPFAM" id="SSF111331">
    <property type="entry name" value="NAD kinase/diacylglycerol kinase-like"/>
    <property type="match status" value="1"/>
</dbReference>
<evidence type="ECO:0000256" key="3">
    <source>
        <dbReference type="ARBA" id="ARBA00022777"/>
    </source>
</evidence>
<dbReference type="Pfam" id="PF19279">
    <property type="entry name" value="YegS_C"/>
    <property type="match status" value="1"/>
</dbReference>
<dbReference type="InterPro" id="IPR045540">
    <property type="entry name" value="YegS/DAGK_C"/>
</dbReference>
<dbReference type="GO" id="GO:0005524">
    <property type="term" value="F:ATP binding"/>
    <property type="evidence" value="ECO:0007669"/>
    <property type="project" value="UniProtKB-KW"/>
</dbReference>
<comment type="caution">
    <text evidence="6">The sequence shown here is derived from an EMBL/GenBank/DDBJ whole genome shotgun (WGS) entry which is preliminary data.</text>
</comment>
<keyword evidence="1" id="KW-0808">Transferase</keyword>
<dbReference type="SMART" id="SM00046">
    <property type="entry name" value="DAGKc"/>
    <property type="match status" value="1"/>
</dbReference>
<dbReference type="RefSeq" id="WP_184174563.1">
    <property type="nucleotide sequence ID" value="NZ_JACHGF010000003.1"/>
</dbReference>
<dbReference type="InterPro" id="IPR050187">
    <property type="entry name" value="Lipid_Phosphate_FormReg"/>
</dbReference>
<dbReference type="PANTHER" id="PTHR12358:SF54">
    <property type="entry name" value="SPHINGOSINE KINASE RELATED PROTEIN"/>
    <property type="match status" value="1"/>
</dbReference>
<keyword evidence="4" id="KW-0067">ATP-binding</keyword>
<protein>
    <submittedName>
        <fullName evidence="6">Diacylglycerol kinase family enzyme</fullName>
    </submittedName>
</protein>
<evidence type="ECO:0000313" key="7">
    <source>
        <dbReference type="Proteomes" id="UP000557307"/>
    </source>
</evidence>
<feature type="domain" description="DAGKc" evidence="5">
    <location>
        <begin position="1"/>
        <end position="127"/>
    </location>
</feature>
<dbReference type="AlphaFoldDB" id="A0A840TNZ0"/>
<dbReference type="PANTHER" id="PTHR12358">
    <property type="entry name" value="SPHINGOSINE KINASE"/>
    <property type="match status" value="1"/>
</dbReference>
<evidence type="ECO:0000259" key="5">
    <source>
        <dbReference type="PROSITE" id="PS50146"/>
    </source>
</evidence>
<dbReference type="EMBL" id="JACHGF010000003">
    <property type="protein sequence ID" value="MBB5284645.1"/>
    <property type="molecule type" value="Genomic_DNA"/>
</dbReference>
<keyword evidence="7" id="KW-1185">Reference proteome</keyword>
<name>A0A840TNZ0_9BACT</name>
<dbReference type="Proteomes" id="UP000557307">
    <property type="component" value="Unassembled WGS sequence"/>
</dbReference>
<reference evidence="6 7" key="1">
    <citation type="submission" date="2020-08" db="EMBL/GenBank/DDBJ databases">
        <title>Genomic Encyclopedia of Type Strains, Phase IV (KMG-IV): sequencing the most valuable type-strain genomes for metagenomic binning, comparative biology and taxonomic classification.</title>
        <authorList>
            <person name="Goeker M."/>
        </authorList>
    </citation>
    <scope>NUCLEOTIDE SEQUENCE [LARGE SCALE GENOMIC DNA]</scope>
    <source>
        <strain evidence="6 7">DSM 105074</strain>
    </source>
</reference>
<organism evidence="6 7">
    <name type="scientific">Rhabdobacter roseus</name>
    <dbReference type="NCBI Taxonomy" id="1655419"/>
    <lineage>
        <taxon>Bacteria</taxon>
        <taxon>Pseudomonadati</taxon>
        <taxon>Bacteroidota</taxon>
        <taxon>Cytophagia</taxon>
        <taxon>Cytophagales</taxon>
        <taxon>Cytophagaceae</taxon>
        <taxon>Rhabdobacter</taxon>
    </lineage>
</organism>
<dbReference type="GO" id="GO:0016301">
    <property type="term" value="F:kinase activity"/>
    <property type="evidence" value="ECO:0007669"/>
    <property type="project" value="UniProtKB-KW"/>
</dbReference>